<keyword evidence="2" id="KW-1185">Reference proteome</keyword>
<evidence type="ECO:0000313" key="2">
    <source>
        <dbReference type="Proteomes" id="UP000019486"/>
    </source>
</evidence>
<sequence>MTPGEHEVVLILRRPWESTSAQELHILLRVR</sequence>
<proteinExistence type="predicted"/>
<reference evidence="1 2" key="1">
    <citation type="submission" date="2013-08" db="EMBL/GenBank/DDBJ databases">
        <title>The genome sequence of Skermanella stibiiresistens.</title>
        <authorList>
            <person name="Zhu W."/>
            <person name="Wang G."/>
        </authorList>
    </citation>
    <scope>NUCLEOTIDE SEQUENCE [LARGE SCALE GENOMIC DNA]</scope>
    <source>
        <strain evidence="1 2">SB22</strain>
    </source>
</reference>
<accession>W9GPM4</accession>
<dbReference type="EMBL" id="AVFL01000065">
    <property type="protein sequence ID" value="EWY35845.1"/>
    <property type="molecule type" value="Genomic_DNA"/>
</dbReference>
<dbReference type="AlphaFoldDB" id="W9GPM4"/>
<organism evidence="1 2">
    <name type="scientific">Skermanella stibiiresistens SB22</name>
    <dbReference type="NCBI Taxonomy" id="1385369"/>
    <lineage>
        <taxon>Bacteria</taxon>
        <taxon>Pseudomonadati</taxon>
        <taxon>Pseudomonadota</taxon>
        <taxon>Alphaproteobacteria</taxon>
        <taxon>Rhodospirillales</taxon>
        <taxon>Azospirillaceae</taxon>
        <taxon>Skermanella</taxon>
    </lineage>
</organism>
<dbReference type="Proteomes" id="UP000019486">
    <property type="component" value="Unassembled WGS sequence"/>
</dbReference>
<gene>
    <name evidence="1" type="ORF">N825_34090</name>
</gene>
<name>W9GPM4_9PROT</name>
<protein>
    <submittedName>
        <fullName evidence="1">Uncharacterized protein</fullName>
    </submittedName>
</protein>
<comment type="caution">
    <text evidence="1">The sequence shown here is derived from an EMBL/GenBank/DDBJ whole genome shotgun (WGS) entry which is preliminary data.</text>
</comment>
<evidence type="ECO:0000313" key="1">
    <source>
        <dbReference type="EMBL" id="EWY35845.1"/>
    </source>
</evidence>